<protein>
    <submittedName>
        <fullName evidence="4">CCD63 protein</fullName>
    </submittedName>
</protein>
<accession>A0A7K4Z8K4</accession>
<gene>
    <name evidence="4" type="primary">Ccdc63</name>
    <name evidence="4" type="ORF">BUCABY_R10600</name>
</gene>
<dbReference type="EMBL" id="VYZL01005943">
    <property type="protein sequence ID" value="NWR67680.1"/>
    <property type="molecule type" value="Genomic_DNA"/>
</dbReference>
<keyword evidence="1 2" id="KW-0175">Coiled coil</keyword>
<evidence type="ECO:0000256" key="2">
    <source>
        <dbReference type="SAM" id="Coils"/>
    </source>
</evidence>
<feature type="coiled-coil region" evidence="2">
    <location>
        <begin position="39"/>
        <end position="73"/>
    </location>
</feature>
<dbReference type="GO" id="GO:0036158">
    <property type="term" value="P:outer dynein arm assembly"/>
    <property type="evidence" value="ECO:0007669"/>
    <property type="project" value="TreeGrafter"/>
</dbReference>
<evidence type="ECO:0000259" key="3">
    <source>
        <dbReference type="Pfam" id="PF21773"/>
    </source>
</evidence>
<dbReference type="InterPro" id="IPR051876">
    <property type="entry name" value="ODA-DC/CCD"/>
</dbReference>
<comment type="caution">
    <text evidence="4">The sequence shown here is derived from an EMBL/GenBank/DDBJ whole genome shotgun (WGS) entry which is preliminary data.</text>
</comment>
<dbReference type="PANTHER" id="PTHR21694:SF18">
    <property type="entry name" value="COILED-COIL DOMAIN-CONTAINING PROTEIN 63"/>
    <property type="match status" value="1"/>
</dbReference>
<dbReference type="GO" id="GO:0003341">
    <property type="term" value="P:cilium movement"/>
    <property type="evidence" value="ECO:0007669"/>
    <property type="project" value="TreeGrafter"/>
</dbReference>
<sequence length="474" mass="54919">KEIKSLTQEHEELSQIASPRNAGMDVGKCAEVQCLLQTKSRYNSLIRERKALLDDLENQIVELEKKLVRQDQRTAKVKRVNSSKRLQKRVETLELHLSDVSKHLAALWRPQEVKNLQIQKAILDDSYLKLHKKLGQQRKRMKTATEQSTQAYKQRMEALTRSSDLDKRHNKDTVQHNLEMQMQEYGLDHETKLKSFITAKCTDRSELEEQAKRQKALKAAERAQQNQGESFESRKVAHMRLQELAGDRDIDQLVHDFLKREHESFSCFSYITKLTNEIGMMQQRINDLQSEITPIMMEKERAESKKLHVLKELEEKLTETTMEANWYEDTCKKSSKVLGQLKSDIETLFKELGCDATEIMKQLGEKGQITERNRTWRSLMEKKTTELPLMESLRRYPSDDDSEPAQPFESPLLGSTKLLRVMDPAQLCPSPPALDSTDDAIDAVEVPLDHDQLRRLILQCHQKDQGNAAEVEQQ</sequence>
<keyword evidence="5" id="KW-1185">Reference proteome</keyword>
<dbReference type="AlphaFoldDB" id="A0A7K4Z8K4"/>
<dbReference type="Proteomes" id="UP000551127">
    <property type="component" value="Unassembled WGS sequence"/>
</dbReference>
<dbReference type="Pfam" id="PF21773">
    <property type="entry name" value="ODAD1_CC"/>
    <property type="match status" value="1"/>
</dbReference>
<feature type="coiled-coil region" evidence="2">
    <location>
        <begin position="271"/>
        <end position="330"/>
    </location>
</feature>
<proteinExistence type="predicted"/>
<feature type="domain" description="ODAD1 central coiled coil region" evidence="3">
    <location>
        <begin position="87"/>
        <end position="365"/>
    </location>
</feature>
<dbReference type="PANTHER" id="PTHR21694">
    <property type="entry name" value="COILED-COIL DOMAIN-CONTAINING PROTEIN 63"/>
    <property type="match status" value="1"/>
</dbReference>
<evidence type="ECO:0000313" key="5">
    <source>
        <dbReference type="Proteomes" id="UP000551127"/>
    </source>
</evidence>
<feature type="non-terminal residue" evidence="4">
    <location>
        <position position="474"/>
    </location>
</feature>
<feature type="non-terminal residue" evidence="4">
    <location>
        <position position="1"/>
    </location>
</feature>
<reference evidence="4 5" key="1">
    <citation type="submission" date="2019-09" db="EMBL/GenBank/DDBJ databases">
        <title>Bird 10,000 Genomes (B10K) Project - Family phase.</title>
        <authorList>
            <person name="Zhang G."/>
        </authorList>
    </citation>
    <scope>NUCLEOTIDE SEQUENCE [LARGE SCALE GENOMIC DNA]</scope>
    <source>
        <strain evidence="4">B10K-DU-012-80</strain>
    </source>
</reference>
<organism evidence="4 5">
    <name type="scientific">Bucorvus abyssinicus</name>
    <name type="common">Northern ground-hornbill</name>
    <name type="synonym">Abyssinian ground-hornbill</name>
    <dbReference type="NCBI Taxonomy" id="153643"/>
    <lineage>
        <taxon>Eukaryota</taxon>
        <taxon>Metazoa</taxon>
        <taxon>Chordata</taxon>
        <taxon>Craniata</taxon>
        <taxon>Vertebrata</taxon>
        <taxon>Euteleostomi</taxon>
        <taxon>Archelosauria</taxon>
        <taxon>Archosauria</taxon>
        <taxon>Dinosauria</taxon>
        <taxon>Saurischia</taxon>
        <taxon>Theropoda</taxon>
        <taxon>Coelurosauria</taxon>
        <taxon>Aves</taxon>
        <taxon>Neognathae</taxon>
        <taxon>Neoaves</taxon>
        <taxon>Telluraves</taxon>
        <taxon>Coraciimorphae</taxon>
        <taxon>Bucerotiformes</taxon>
        <taxon>Bucorvidae</taxon>
        <taxon>Bucorvus</taxon>
    </lineage>
</organism>
<evidence type="ECO:0000256" key="1">
    <source>
        <dbReference type="ARBA" id="ARBA00023054"/>
    </source>
</evidence>
<dbReference type="OrthoDB" id="6766775at2759"/>
<dbReference type="GO" id="GO:0005930">
    <property type="term" value="C:axoneme"/>
    <property type="evidence" value="ECO:0007669"/>
    <property type="project" value="TreeGrafter"/>
</dbReference>
<name>A0A7K4Z8K4_BUCAB</name>
<evidence type="ECO:0000313" key="4">
    <source>
        <dbReference type="EMBL" id="NWR67680.1"/>
    </source>
</evidence>
<dbReference type="InterPro" id="IPR049258">
    <property type="entry name" value="ODAD1_CC"/>
</dbReference>